<dbReference type="InterPro" id="IPR045854">
    <property type="entry name" value="NO2/SO3_Rdtase_4Fe4S_sf"/>
</dbReference>
<evidence type="ECO:0000256" key="3">
    <source>
        <dbReference type="ARBA" id="ARBA00012353"/>
    </source>
</evidence>
<dbReference type="Proteomes" id="UP000521922">
    <property type="component" value="Unassembled WGS sequence"/>
</dbReference>
<keyword evidence="5" id="KW-0349">Heme</keyword>
<dbReference type="EC" id="1.8.7.1" evidence="3"/>
<dbReference type="InterPro" id="IPR006067">
    <property type="entry name" value="NO2/SO3_Rdtase_4Fe4S_dom"/>
</dbReference>
<keyword evidence="7" id="KW-0883">Thioether bond</keyword>
<dbReference type="InterPro" id="IPR005117">
    <property type="entry name" value="NiRdtase/SiRdtase_haem-b_fer"/>
</dbReference>
<dbReference type="GO" id="GO:0020037">
    <property type="term" value="F:heme binding"/>
    <property type="evidence" value="ECO:0007669"/>
    <property type="project" value="InterPro"/>
</dbReference>
<dbReference type="GO" id="GO:0051539">
    <property type="term" value="F:4 iron, 4 sulfur cluster binding"/>
    <property type="evidence" value="ECO:0007669"/>
    <property type="project" value="UniProtKB-KW"/>
</dbReference>
<dbReference type="SUPFAM" id="SSF55124">
    <property type="entry name" value="Nitrite/Sulfite reductase N-terminal domain-like"/>
    <property type="match status" value="1"/>
</dbReference>
<evidence type="ECO:0000256" key="1">
    <source>
        <dbReference type="ARBA" id="ARBA00001966"/>
    </source>
</evidence>
<keyword evidence="9" id="KW-0408">Iron</keyword>
<keyword evidence="6" id="KW-0479">Metal-binding</keyword>
<feature type="domain" description="Nitrite/sulphite reductase 4Fe-4S" evidence="12">
    <location>
        <begin position="2"/>
        <end position="91"/>
    </location>
</feature>
<keyword evidence="15" id="KW-1185">Reference proteome</keyword>
<dbReference type="PANTHER" id="PTHR32439:SF0">
    <property type="entry name" value="FERREDOXIN--NITRITE REDUCTASE, CHLOROPLASTIC"/>
    <property type="match status" value="1"/>
</dbReference>
<evidence type="ECO:0000256" key="9">
    <source>
        <dbReference type="ARBA" id="ARBA00023004"/>
    </source>
</evidence>
<accession>A0A7Y9DJR2</accession>
<evidence type="ECO:0000256" key="2">
    <source>
        <dbReference type="ARBA" id="ARBA00010429"/>
    </source>
</evidence>
<comment type="caution">
    <text evidence="14">The sequence shown here is derived from an EMBL/GenBank/DDBJ whole genome shotgun (WGS) entry which is preliminary data.</text>
</comment>
<evidence type="ECO:0000256" key="10">
    <source>
        <dbReference type="ARBA" id="ARBA00023014"/>
    </source>
</evidence>
<dbReference type="InterPro" id="IPR036136">
    <property type="entry name" value="Nit/Sulf_reduc_fer-like_dom_sf"/>
</dbReference>
<keyword evidence="10" id="KW-0411">Iron-sulfur</keyword>
<dbReference type="Pfam" id="PF01077">
    <property type="entry name" value="NIR_SIR"/>
    <property type="match status" value="1"/>
</dbReference>
<dbReference type="GO" id="GO:0046872">
    <property type="term" value="F:metal ion binding"/>
    <property type="evidence" value="ECO:0007669"/>
    <property type="project" value="UniProtKB-KW"/>
</dbReference>
<keyword evidence="4" id="KW-0004">4Fe-4S</keyword>
<reference evidence="14 15" key="1">
    <citation type="submission" date="2020-07" db="EMBL/GenBank/DDBJ databases">
        <title>Sequencing the genomes of 1000 actinobacteria strains.</title>
        <authorList>
            <person name="Klenk H.-P."/>
        </authorList>
    </citation>
    <scope>NUCLEOTIDE SEQUENCE [LARGE SCALE GENOMIC DNA]</scope>
    <source>
        <strain evidence="14 15">DSM 7487</strain>
    </source>
</reference>
<name>A0A7Y9DJR2_9ACTN</name>
<evidence type="ECO:0000259" key="13">
    <source>
        <dbReference type="Pfam" id="PF03460"/>
    </source>
</evidence>
<dbReference type="Gene3D" id="3.90.480.10">
    <property type="entry name" value="Sulfite Reductase Hemoprotein,Domain 2"/>
    <property type="match status" value="1"/>
</dbReference>
<gene>
    <name evidence="14" type="ORF">BJ968_001167</name>
</gene>
<dbReference type="PANTHER" id="PTHR32439">
    <property type="entry name" value="FERREDOXIN--NITRITE REDUCTASE, CHLOROPLASTIC"/>
    <property type="match status" value="1"/>
</dbReference>
<dbReference type="SUPFAM" id="SSF56014">
    <property type="entry name" value="Nitrite and sulphite reductase 4Fe-4S domain-like"/>
    <property type="match status" value="1"/>
</dbReference>
<proteinExistence type="inferred from homology"/>
<dbReference type="InterPro" id="IPR051329">
    <property type="entry name" value="NIR_SIR_4Fe-4S"/>
</dbReference>
<evidence type="ECO:0000256" key="5">
    <source>
        <dbReference type="ARBA" id="ARBA00022617"/>
    </source>
</evidence>
<dbReference type="AlphaFoldDB" id="A0A7Y9DJR2"/>
<evidence type="ECO:0000256" key="8">
    <source>
        <dbReference type="ARBA" id="ARBA00023002"/>
    </source>
</evidence>
<comment type="cofactor">
    <cofactor evidence="1">
        <name>[4Fe-4S] cluster</name>
        <dbReference type="ChEBI" id="CHEBI:49883"/>
    </cofactor>
</comment>
<evidence type="ECO:0000256" key="7">
    <source>
        <dbReference type="ARBA" id="ARBA00022784"/>
    </source>
</evidence>
<evidence type="ECO:0000256" key="4">
    <source>
        <dbReference type="ARBA" id="ARBA00022485"/>
    </source>
</evidence>
<protein>
    <recommendedName>
        <fullName evidence="3">assimilatory sulfite reductase (ferredoxin)</fullName>
        <ecNumber evidence="3">1.8.7.1</ecNumber>
    </recommendedName>
</protein>
<organism evidence="14 15">
    <name type="scientific">Kineococcus aurantiacus</name>
    <dbReference type="NCBI Taxonomy" id="37633"/>
    <lineage>
        <taxon>Bacteria</taxon>
        <taxon>Bacillati</taxon>
        <taxon>Actinomycetota</taxon>
        <taxon>Actinomycetes</taxon>
        <taxon>Kineosporiales</taxon>
        <taxon>Kineosporiaceae</taxon>
        <taxon>Kineococcus</taxon>
    </lineage>
</organism>
<feature type="domain" description="Nitrite/Sulfite reductase ferredoxin-like" evidence="13">
    <location>
        <begin position="117"/>
        <end position="181"/>
    </location>
</feature>
<dbReference type="GO" id="GO:0050311">
    <property type="term" value="F:sulfite reductase (ferredoxin) activity"/>
    <property type="evidence" value="ECO:0007669"/>
    <property type="project" value="UniProtKB-EC"/>
</dbReference>
<dbReference type="Gene3D" id="3.30.413.10">
    <property type="entry name" value="Sulfite Reductase Hemoprotein, domain 1"/>
    <property type="match status" value="1"/>
</dbReference>
<evidence type="ECO:0000259" key="12">
    <source>
        <dbReference type="Pfam" id="PF01077"/>
    </source>
</evidence>
<keyword evidence="8" id="KW-0560">Oxidoreductase</keyword>
<comment type="catalytic activity">
    <reaction evidence="11">
        <text>hydrogen sulfide + 6 oxidized [2Fe-2S]-[ferredoxin] + 3 H2O = sulfite + 6 reduced [2Fe-2S]-[ferredoxin] + 7 H(+)</text>
        <dbReference type="Rhea" id="RHEA:23132"/>
        <dbReference type="Rhea" id="RHEA-COMP:10000"/>
        <dbReference type="Rhea" id="RHEA-COMP:10001"/>
        <dbReference type="ChEBI" id="CHEBI:15377"/>
        <dbReference type="ChEBI" id="CHEBI:15378"/>
        <dbReference type="ChEBI" id="CHEBI:17359"/>
        <dbReference type="ChEBI" id="CHEBI:29919"/>
        <dbReference type="ChEBI" id="CHEBI:33737"/>
        <dbReference type="ChEBI" id="CHEBI:33738"/>
        <dbReference type="EC" id="1.8.7.1"/>
    </reaction>
</comment>
<comment type="similarity">
    <text evidence="2">Belongs to the nitrite and sulfite reductase 4Fe-4S domain family.</text>
</comment>
<dbReference type="EMBL" id="JACCBB010000001">
    <property type="protein sequence ID" value="NYD21627.1"/>
    <property type="molecule type" value="Genomic_DNA"/>
</dbReference>
<sequence length="249" mass="27187">MHEIDDVSLVGVEHPELGPGYDLWVGGGLSTNPRLAERLGAFVRPEQAADVWHGVVRIFRDHGYRRLRHRARLEFLLADRGPVRFREVLERDHLGYALADGPPAPAPTGAGDHVGVHEQKDGLRHVGATPVADRVSADVLTGLADAAEAVGSRRVRLTPQQEVLVLDVPPGRVGQLTAQLDRIGLSTAPSPFRRTTTACTGIECCELAIVETKRTAAEAVSDLECRLAEREEEETFAQWAHRADEAALR</sequence>
<evidence type="ECO:0000313" key="14">
    <source>
        <dbReference type="EMBL" id="NYD21627.1"/>
    </source>
</evidence>
<dbReference type="Pfam" id="PF03460">
    <property type="entry name" value="NIR_SIR_ferr"/>
    <property type="match status" value="1"/>
</dbReference>
<evidence type="ECO:0000313" key="15">
    <source>
        <dbReference type="Proteomes" id="UP000521922"/>
    </source>
</evidence>
<evidence type="ECO:0000256" key="6">
    <source>
        <dbReference type="ARBA" id="ARBA00022723"/>
    </source>
</evidence>
<evidence type="ECO:0000256" key="11">
    <source>
        <dbReference type="ARBA" id="ARBA00049518"/>
    </source>
</evidence>